<evidence type="ECO:0000256" key="1">
    <source>
        <dbReference type="SAM" id="Coils"/>
    </source>
</evidence>
<dbReference type="GO" id="GO:0016758">
    <property type="term" value="F:hexosyltransferase activity"/>
    <property type="evidence" value="ECO:0007669"/>
    <property type="project" value="UniProtKB-ARBA"/>
</dbReference>
<dbReference type="Pfam" id="PF02585">
    <property type="entry name" value="PIG-L"/>
    <property type="match status" value="1"/>
</dbReference>
<dbReference type="PANTHER" id="PTHR22916">
    <property type="entry name" value="GLYCOSYLTRANSFERASE"/>
    <property type="match status" value="1"/>
</dbReference>
<dbReference type="CDD" id="cd00761">
    <property type="entry name" value="Glyco_tranf_GTA_type"/>
    <property type="match status" value="1"/>
</dbReference>
<dbReference type="Gene3D" id="3.90.550.10">
    <property type="entry name" value="Spore Coat Polysaccharide Biosynthesis Protein SpsA, Chain A"/>
    <property type="match status" value="1"/>
</dbReference>
<reference evidence="3 4" key="1">
    <citation type="submission" date="2015-04" db="EMBL/GenBank/DDBJ databases">
        <title>Complete genome sequence of Sulfurovum lithotrophicum ATCC BAA-797T.</title>
        <authorList>
            <person name="Ahn J."/>
            <person name="Park G."/>
            <person name="Jeon W."/>
            <person name="Jang Y."/>
            <person name="Jang M."/>
            <person name="Lee H."/>
            <person name="Lee H."/>
        </authorList>
    </citation>
    <scope>NUCLEOTIDE SEQUENCE [LARGE SCALE GENOMIC DNA]</scope>
    <source>
        <strain evidence="4">ATCC BAA-797 / 42BKT</strain>
    </source>
</reference>
<protein>
    <recommendedName>
        <fullName evidence="2">Glycosyltransferase 2-like domain-containing protein</fullName>
    </recommendedName>
</protein>
<reference evidence="4" key="2">
    <citation type="journal article" date="2017" name="Stand. Genomic Sci.">
        <title>Complete genome sequence of the sulfur-oxidizing chemolithoautotrophic Sulfurovum lithotrophicum 42BKTT.</title>
        <authorList>
            <person name="Jeon W."/>
            <person name="Priscilla L."/>
            <person name="Park G."/>
            <person name="Lee H."/>
            <person name="Lee N."/>
            <person name="Lee D."/>
            <person name="Kwon H."/>
            <person name="Ahn I."/>
            <person name="Lee C."/>
            <person name="Lee H."/>
            <person name="Ahn J."/>
        </authorList>
    </citation>
    <scope>NUCLEOTIDE SEQUENCE [LARGE SCALE GENOMIC DNA]</scope>
    <source>
        <strain evidence="4">ATCC BAA-797 / 42BKT</strain>
    </source>
</reference>
<keyword evidence="4" id="KW-1185">Reference proteome</keyword>
<organism evidence="3 4">
    <name type="scientific">Sulfurovum lithotrophicum</name>
    <dbReference type="NCBI Taxonomy" id="206403"/>
    <lineage>
        <taxon>Bacteria</taxon>
        <taxon>Pseudomonadati</taxon>
        <taxon>Campylobacterota</taxon>
        <taxon>Epsilonproteobacteria</taxon>
        <taxon>Campylobacterales</taxon>
        <taxon>Sulfurovaceae</taxon>
        <taxon>Sulfurovum</taxon>
    </lineage>
</organism>
<dbReference type="Proteomes" id="UP000034444">
    <property type="component" value="Chromosome"/>
</dbReference>
<evidence type="ECO:0000259" key="2">
    <source>
        <dbReference type="Pfam" id="PF00535"/>
    </source>
</evidence>
<dbReference type="InterPro" id="IPR003737">
    <property type="entry name" value="GlcNAc_PI_deacetylase-related"/>
</dbReference>
<dbReference type="InterPro" id="IPR001173">
    <property type="entry name" value="Glyco_trans_2-like"/>
</dbReference>
<dbReference type="RefSeq" id="WP_046550305.1">
    <property type="nucleotide sequence ID" value="NZ_CP011308.1"/>
</dbReference>
<proteinExistence type="predicted"/>
<dbReference type="Pfam" id="PF00535">
    <property type="entry name" value="Glycos_transf_2"/>
    <property type="match status" value="1"/>
</dbReference>
<feature type="domain" description="Glycosyltransferase 2-like" evidence="2">
    <location>
        <begin position="245"/>
        <end position="372"/>
    </location>
</feature>
<dbReference type="InterPro" id="IPR024078">
    <property type="entry name" value="LmbE-like_dom_sf"/>
</dbReference>
<dbReference type="SUPFAM" id="SSF53448">
    <property type="entry name" value="Nucleotide-diphospho-sugar transferases"/>
    <property type="match status" value="1"/>
</dbReference>
<dbReference type="OrthoDB" id="9816564at2"/>
<gene>
    <name evidence="3" type="ORF">YH65_01425</name>
</gene>
<dbReference type="SUPFAM" id="SSF102588">
    <property type="entry name" value="LmbE-like"/>
    <property type="match status" value="1"/>
</dbReference>
<evidence type="ECO:0000313" key="4">
    <source>
        <dbReference type="Proteomes" id="UP000034444"/>
    </source>
</evidence>
<feature type="coiled-coil region" evidence="1">
    <location>
        <begin position="503"/>
        <end position="642"/>
    </location>
</feature>
<sequence>MLKDYQFIPYSVSEIPAGPSLVFAPHPDDETFGLGGTILKMTDKKQIVNVVMMTDGAMGGAQEERREELRKATEILGVGECYFFGAPDQGLEVNPDTIQRVVDLIEKYQPRNVFFTSPLEYHPDHRATAWIVWNALQSIQFTGNVFSYEIANQSPVNTLVDISAVMERKTKAMKVYASQQAQLDFITTITSMNHLRTYTLPPKEAAYVEAFYRFENIRSDLMSYYYGNLGRYHGRMRSVALPLVSVLIRTKDRPELLRQALDSLARQTYRQIEINIVNDGTESVQHIVNDFVFSRIYLKNNKKPKGAARSANTLLKMAEGDYCIFLDDENRFDEKYIENLVQTVVENKNRLLCYGAVTVEQKSEESEYVNRSYIPALLRRLDYIPLNSVLFSKKLVENGCSFDKHFKMNAEWDFLLQLAQHSEFYYLDQTAAVCHVNRIGGEETLTGETEKEQWKLKIYDKWSKIWDATELNQTFDILEKLHSREEGSEGKKKGTGNFPDKERERLVGTIETQTAKLNTMEEENKGLKQQIEKLSRTNEIQIRRLREFQDTIQKSGKASLDTKHISTQDAERIKEENKVLKDRVTQLTITHKAQLNHIRELQQTIQKHEKAIADIPNHKSQDDKYTKEIRELKKRVETLSLEKAAKIMQLQKLKTESGTVDSTENKNLVMHDRECVEHDALLHQLLDERLAPINAAGEGKRDFKLVSPVGYEKELIELFEEVFKGPMSQEFWKWKYEGVQWRAVCALKDGKIIAHYNGMARDILYFGKHKRAIQPCDTMVSAKARGGIKTNSPFFSSTKAWILSNLGVNKEFLLTYGFPNDRHMRLGEKMGLYTEVDKVKEVDWYTKKREASPLINVDLFDYNKEMDKTINALWNTMADEFKENIIGIRDAQYLRRRYMKHPLIKYQTYLVYDEKEKLLGVFVLRIEDKLAALMDIIAPKAQFEMIINEAIRIAHNEGAKLLRAWVPESRIELFNHARALINNTDIVIPTISIVKGLNPEEIKGKWFLTYGDTDFM</sequence>
<dbReference type="Gene3D" id="3.40.50.10320">
    <property type="entry name" value="LmbE-like"/>
    <property type="match status" value="1"/>
</dbReference>
<dbReference type="PANTHER" id="PTHR22916:SF3">
    <property type="entry name" value="UDP-GLCNAC:BETAGAL BETA-1,3-N-ACETYLGLUCOSAMINYLTRANSFERASE-LIKE PROTEIN 1"/>
    <property type="match status" value="1"/>
</dbReference>
<keyword evidence="1" id="KW-0175">Coiled coil</keyword>
<evidence type="ECO:0000313" key="3">
    <source>
        <dbReference type="EMBL" id="AKF24204.1"/>
    </source>
</evidence>
<dbReference type="EMBL" id="CP011308">
    <property type="protein sequence ID" value="AKF24204.1"/>
    <property type="molecule type" value="Genomic_DNA"/>
</dbReference>
<dbReference type="InterPro" id="IPR029044">
    <property type="entry name" value="Nucleotide-diphossugar_trans"/>
</dbReference>
<dbReference type="KEGG" id="slh:YH65_01425"/>
<name>A0A7U4LZP6_9BACT</name>
<dbReference type="AlphaFoldDB" id="A0A7U4LZP6"/>
<accession>A0A7U4LZP6</accession>